<keyword evidence="3" id="KW-0862">Zinc</keyword>
<evidence type="ECO:0000256" key="3">
    <source>
        <dbReference type="ARBA" id="ARBA00022833"/>
    </source>
</evidence>
<keyword evidence="7" id="KW-1185">Reference proteome</keyword>
<evidence type="ECO:0000313" key="7">
    <source>
        <dbReference type="Proteomes" id="UP001549110"/>
    </source>
</evidence>
<proteinExistence type="inferred from homology"/>
<organism evidence="6 7">
    <name type="scientific">Phenylobacterium koreense</name>
    <dbReference type="NCBI Taxonomy" id="266125"/>
    <lineage>
        <taxon>Bacteria</taxon>
        <taxon>Pseudomonadati</taxon>
        <taxon>Pseudomonadota</taxon>
        <taxon>Alphaproteobacteria</taxon>
        <taxon>Caulobacterales</taxon>
        <taxon>Caulobacteraceae</taxon>
        <taxon>Phenylobacterium</taxon>
    </lineage>
</organism>
<feature type="domain" description="CENP-V/GFA" evidence="5">
    <location>
        <begin position="2"/>
        <end position="119"/>
    </location>
</feature>
<protein>
    <recommendedName>
        <fullName evidence="5">CENP-V/GFA domain-containing protein</fullName>
    </recommendedName>
</protein>
<sequence>MVTGSCLCRAVRFAVGGELAPIQFCHCTDCRKAQGGAFASNIPVAEADFQLTSGEEDLQAYESSPGKERVFCRRCGSPIFSRHVSKPGVLRLRAGTLDAPTGARAGFHFHVASKADWWEITDVLPQHPGERPQ</sequence>
<evidence type="ECO:0000259" key="5">
    <source>
        <dbReference type="PROSITE" id="PS51891"/>
    </source>
</evidence>
<evidence type="ECO:0000313" key="6">
    <source>
        <dbReference type="EMBL" id="MET3528266.1"/>
    </source>
</evidence>
<keyword evidence="4" id="KW-0456">Lyase</keyword>
<dbReference type="PROSITE" id="PS51891">
    <property type="entry name" value="CENP_V_GFA"/>
    <property type="match status" value="1"/>
</dbReference>
<accession>A0ABV2EPI5</accession>
<reference evidence="6 7" key="1">
    <citation type="submission" date="2024-06" db="EMBL/GenBank/DDBJ databases">
        <title>Genomic Encyclopedia of Type Strains, Phase IV (KMG-IV): sequencing the most valuable type-strain genomes for metagenomic binning, comparative biology and taxonomic classification.</title>
        <authorList>
            <person name="Goeker M."/>
        </authorList>
    </citation>
    <scope>NUCLEOTIDE SEQUENCE [LARGE SCALE GENOMIC DNA]</scope>
    <source>
        <strain evidence="6 7">DSM 17809</strain>
    </source>
</reference>
<dbReference type="PANTHER" id="PTHR33337">
    <property type="entry name" value="GFA DOMAIN-CONTAINING PROTEIN"/>
    <property type="match status" value="1"/>
</dbReference>
<dbReference type="EMBL" id="JBEPLU010000003">
    <property type="protein sequence ID" value="MET3528266.1"/>
    <property type="molecule type" value="Genomic_DNA"/>
</dbReference>
<dbReference type="Proteomes" id="UP001549110">
    <property type="component" value="Unassembled WGS sequence"/>
</dbReference>
<comment type="caution">
    <text evidence="6">The sequence shown here is derived from an EMBL/GenBank/DDBJ whole genome shotgun (WGS) entry which is preliminary data.</text>
</comment>
<dbReference type="SUPFAM" id="SSF51316">
    <property type="entry name" value="Mss4-like"/>
    <property type="match status" value="1"/>
</dbReference>
<dbReference type="RefSeq" id="WP_354298226.1">
    <property type="nucleotide sequence ID" value="NZ_JBEPLU010000003.1"/>
</dbReference>
<dbReference type="InterPro" id="IPR006913">
    <property type="entry name" value="CENP-V/GFA"/>
</dbReference>
<comment type="similarity">
    <text evidence="1">Belongs to the Gfa family.</text>
</comment>
<dbReference type="Gene3D" id="3.90.1590.10">
    <property type="entry name" value="glutathione-dependent formaldehyde- activating enzyme (gfa)"/>
    <property type="match status" value="1"/>
</dbReference>
<evidence type="ECO:0000256" key="2">
    <source>
        <dbReference type="ARBA" id="ARBA00022723"/>
    </source>
</evidence>
<dbReference type="InterPro" id="IPR011057">
    <property type="entry name" value="Mss4-like_sf"/>
</dbReference>
<gene>
    <name evidence="6" type="ORF">ABID41_003405</name>
</gene>
<dbReference type="PANTHER" id="PTHR33337:SF40">
    <property type="entry name" value="CENP-V_GFA DOMAIN-CONTAINING PROTEIN-RELATED"/>
    <property type="match status" value="1"/>
</dbReference>
<name>A0ABV2EPI5_9CAUL</name>
<evidence type="ECO:0000256" key="1">
    <source>
        <dbReference type="ARBA" id="ARBA00005495"/>
    </source>
</evidence>
<evidence type="ECO:0000256" key="4">
    <source>
        <dbReference type="ARBA" id="ARBA00023239"/>
    </source>
</evidence>
<dbReference type="Pfam" id="PF04828">
    <property type="entry name" value="GFA"/>
    <property type="match status" value="1"/>
</dbReference>
<keyword evidence="2" id="KW-0479">Metal-binding</keyword>